<accession>Q4RU09</accession>
<dbReference type="PANTHER" id="PTHR47615">
    <property type="entry name" value="COILED-COIL DOMAIN-CONTAINING PROTEIN 158"/>
    <property type="match status" value="1"/>
</dbReference>
<gene>
    <name evidence="2" type="ORF">GSTENG00029001001</name>
</gene>
<proteinExistence type="predicted"/>
<keyword evidence="1" id="KW-0175">Coiled coil</keyword>
<dbReference type="InterPro" id="IPR031809">
    <property type="entry name" value="CCDC158"/>
</dbReference>
<protein>
    <submittedName>
        <fullName evidence="2">(spotted green pufferfish) hypothetical protein</fullName>
    </submittedName>
</protein>
<sequence length="262" mass="30752">MNFRRRLEEAQRQYQTLHIDSETLRLKVNDQEKMINILRLQVENNTQVAVQQSQTINILHQENSFLSDQLNQNKLNVQQLRTHLEQHKSAVAEAELAKQRLQASVVEHIKLAQEQTGEKEELSNQLKLQRIALATLKKEHRELQQLHRCKEEEYQGVVLKLQSRIKRANEELDQVRVILRDIKEANGHGPKAAVNTKERIIARREQLNPLEGKIQHLIQTVEKLNQMSERFADCQDFVQLQEQEFFHLKLQPSLDSLVVLYS</sequence>
<organism evidence="2">
    <name type="scientific">Tetraodon nigroviridis</name>
    <name type="common">Spotted green pufferfish</name>
    <name type="synonym">Chelonodon nigroviridis</name>
    <dbReference type="NCBI Taxonomy" id="99883"/>
    <lineage>
        <taxon>Eukaryota</taxon>
        <taxon>Metazoa</taxon>
        <taxon>Chordata</taxon>
        <taxon>Craniata</taxon>
        <taxon>Vertebrata</taxon>
        <taxon>Euteleostomi</taxon>
        <taxon>Actinopterygii</taxon>
        <taxon>Neopterygii</taxon>
        <taxon>Teleostei</taxon>
        <taxon>Neoteleostei</taxon>
        <taxon>Acanthomorphata</taxon>
        <taxon>Eupercaria</taxon>
        <taxon>Tetraodontiformes</taxon>
        <taxon>Tetradontoidea</taxon>
        <taxon>Tetraodontidae</taxon>
        <taxon>Tetraodon</taxon>
    </lineage>
</organism>
<dbReference type="Pfam" id="PF15921">
    <property type="entry name" value="CCDC158"/>
    <property type="match status" value="1"/>
</dbReference>
<comment type="caution">
    <text evidence="2">The sequence shown here is derived from an EMBL/GenBank/DDBJ whole genome shotgun (WGS) entry which is preliminary data.</text>
</comment>
<reference evidence="2" key="1">
    <citation type="journal article" date="2004" name="Nature">
        <title>Genome duplication in the teleost fish Tetraodon nigroviridis reveals the early vertebrate proto-karyotype.</title>
        <authorList>
            <person name="Jaillon O."/>
            <person name="Aury J.-M."/>
            <person name="Brunet F."/>
            <person name="Petit J.-L."/>
            <person name="Stange-Thomann N."/>
            <person name="Mauceli E."/>
            <person name="Bouneau L."/>
            <person name="Fischer C."/>
            <person name="Ozouf-Costaz C."/>
            <person name="Bernot A."/>
            <person name="Nicaud S."/>
            <person name="Jaffe D."/>
            <person name="Fisher S."/>
            <person name="Lutfalla G."/>
            <person name="Dossat C."/>
            <person name="Segurens B."/>
            <person name="Dasilva C."/>
            <person name="Salanoubat M."/>
            <person name="Levy M."/>
            <person name="Boudet N."/>
            <person name="Castellano S."/>
            <person name="Anthouard V."/>
            <person name="Jubin C."/>
            <person name="Castelli V."/>
            <person name="Katinka M."/>
            <person name="Vacherie B."/>
            <person name="Biemont C."/>
            <person name="Skalli Z."/>
            <person name="Cattolico L."/>
            <person name="Poulain J."/>
            <person name="De Berardinis V."/>
            <person name="Cruaud C."/>
            <person name="Duprat S."/>
            <person name="Brottier P."/>
            <person name="Coutanceau J.-P."/>
            <person name="Gouzy J."/>
            <person name="Parra G."/>
            <person name="Lardier G."/>
            <person name="Chapple C."/>
            <person name="McKernan K.J."/>
            <person name="McEwan P."/>
            <person name="Bosak S."/>
            <person name="Kellis M."/>
            <person name="Volff J.-N."/>
            <person name="Guigo R."/>
            <person name="Zody M.C."/>
            <person name="Mesirov J."/>
            <person name="Lindblad-Toh K."/>
            <person name="Birren B."/>
            <person name="Nusbaum C."/>
            <person name="Kahn D."/>
            <person name="Robinson-Rechavi M."/>
            <person name="Laudet V."/>
            <person name="Schachter V."/>
            <person name="Quetier F."/>
            <person name="Saurin W."/>
            <person name="Scarpelli C."/>
            <person name="Wincker P."/>
            <person name="Lander E.S."/>
            <person name="Weissenbach J."/>
            <person name="Roest Crollius H."/>
        </authorList>
    </citation>
    <scope>NUCLEOTIDE SEQUENCE [LARGE SCALE GENOMIC DNA]</scope>
</reference>
<evidence type="ECO:0000313" key="2">
    <source>
        <dbReference type="EMBL" id="CAG08123.1"/>
    </source>
</evidence>
<dbReference type="PANTHER" id="PTHR47615:SF1">
    <property type="entry name" value="COILED-COIL DOMAIN-CONTAINING PROTEIN 158"/>
    <property type="match status" value="1"/>
</dbReference>
<feature type="coiled-coil region" evidence="1">
    <location>
        <begin position="77"/>
        <end position="185"/>
    </location>
</feature>
<reference evidence="2" key="2">
    <citation type="submission" date="2004-02" db="EMBL/GenBank/DDBJ databases">
        <authorList>
            <consortium name="Genoscope"/>
            <consortium name="Whitehead Institute Centre for Genome Research"/>
        </authorList>
    </citation>
    <scope>NUCLEOTIDE SEQUENCE</scope>
</reference>
<evidence type="ECO:0000256" key="1">
    <source>
        <dbReference type="SAM" id="Coils"/>
    </source>
</evidence>
<name>Q4RU09_TETNG</name>
<dbReference type="EMBL" id="CAAE01014996">
    <property type="protein sequence ID" value="CAG08123.1"/>
    <property type="molecule type" value="Genomic_DNA"/>
</dbReference>
<dbReference type="OrthoDB" id="10072099at2759"/>
<dbReference type="KEGG" id="tng:GSTEN00029001G001"/>
<dbReference type="AlphaFoldDB" id="Q4RU09"/>